<reference evidence="8 9" key="1">
    <citation type="submission" date="2018-10" db="EMBL/GenBank/DDBJ databases">
        <title>Anaerotruncus faecis sp. nov., isolated from human feces.</title>
        <authorList>
            <person name="Wang Y.-J."/>
        </authorList>
    </citation>
    <scope>NUCLEOTIDE SEQUENCE [LARGE SCALE GENOMIC DNA]</scope>
    <source>
        <strain evidence="8 9">22A2-44</strain>
    </source>
</reference>
<comment type="caution">
    <text evidence="8">The sequence shown here is derived from an EMBL/GenBank/DDBJ whole genome shotgun (WGS) entry which is preliminary data.</text>
</comment>
<dbReference type="InterPro" id="IPR004646">
    <property type="entry name" value="Fe-S_hydro-lyase_TtdA-typ_cat"/>
</dbReference>
<accession>A0A498CZQ8</accession>
<dbReference type="PANTHER" id="PTHR30389:SF17">
    <property type="entry name" value="L(+)-TARTRATE DEHYDRATASE SUBUNIT ALPHA-RELATED"/>
    <property type="match status" value="1"/>
</dbReference>
<dbReference type="GO" id="GO:0016829">
    <property type="term" value="F:lyase activity"/>
    <property type="evidence" value="ECO:0007669"/>
    <property type="project" value="UniProtKB-KW"/>
</dbReference>
<organism evidence="8 9">
    <name type="scientific">Anaerotruncus massiliensis</name>
    <name type="common">ex Liu et al. 2021</name>
    <dbReference type="NCBI Taxonomy" id="2321404"/>
    <lineage>
        <taxon>Bacteria</taxon>
        <taxon>Bacillati</taxon>
        <taxon>Bacillota</taxon>
        <taxon>Clostridia</taxon>
        <taxon>Eubacteriales</taxon>
        <taxon>Oscillospiraceae</taxon>
        <taxon>Anaerotruncus</taxon>
    </lineage>
</organism>
<dbReference type="GO" id="GO:0046872">
    <property type="term" value="F:metal ion binding"/>
    <property type="evidence" value="ECO:0007669"/>
    <property type="project" value="UniProtKB-KW"/>
</dbReference>
<keyword evidence="6" id="KW-0456">Lyase</keyword>
<sequence length="278" mass="29352">MREIPREAVVEAVKALCIEANRVLPADLKERLCGACRAEESPLGREVLSDIVRNYETAEALSIPVCQDTGMAVVFAELGEDAHVSGLEEAVNEGVRRGYTEGLLRCSVVGDPLRRQNTGDNTPAVLHLRLVPGDRLTLTVAPKGAGSENMSSIRMMTPAASEQDLIDAVVRAVEAAGSNPCPPVVVGVGIGGNFEGCALLAKRALCRDTAVRNPDPLYASLEERMLEGINRTGIGPQGFGGRVTALAVNIEAGATHIASLPLAVNMGCHVTRHACRTI</sequence>
<name>A0A498CZQ8_9FIRM</name>
<evidence type="ECO:0000256" key="5">
    <source>
        <dbReference type="ARBA" id="ARBA00023014"/>
    </source>
</evidence>
<feature type="domain" description="Fe-S hydro-lyase tartrate dehydratase alpha-type catalytic" evidence="7">
    <location>
        <begin position="11"/>
        <end position="274"/>
    </location>
</feature>
<evidence type="ECO:0000313" key="8">
    <source>
        <dbReference type="EMBL" id="RLL12477.1"/>
    </source>
</evidence>
<evidence type="ECO:0000256" key="4">
    <source>
        <dbReference type="ARBA" id="ARBA00023004"/>
    </source>
</evidence>
<comment type="similarity">
    <text evidence="1">Belongs to the class-I fumarase family.</text>
</comment>
<proteinExistence type="inferred from homology"/>
<dbReference type="NCBIfam" id="TIGR00722">
    <property type="entry name" value="ttdA_fumA_fumB"/>
    <property type="match status" value="1"/>
</dbReference>
<protein>
    <submittedName>
        <fullName evidence="8">Fumarate hydratase</fullName>
    </submittedName>
</protein>
<dbReference type="GO" id="GO:0051539">
    <property type="term" value="F:4 iron, 4 sulfur cluster binding"/>
    <property type="evidence" value="ECO:0007669"/>
    <property type="project" value="UniProtKB-KW"/>
</dbReference>
<evidence type="ECO:0000256" key="6">
    <source>
        <dbReference type="ARBA" id="ARBA00023239"/>
    </source>
</evidence>
<dbReference type="AlphaFoldDB" id="A0A498CZQ8"/>
<keyword evidence="4" id="KW-0408">Iron</keyword>
<dbReference type="Pfam" id="PF05681">
    <property type="entry name" value="Fumerase"/>
    <property type="match status" value="1"/>
</dbReference>
<dbReference type="PANTHER" id="PTHR30389">
    <property type="entry name" value="FUMARATE HYDRATASE-RELATED"/>
    <property type="match status" value="1"/>
</dbReference>
<keyword evidence="9" id="KW-1185">Reference proteome</keyword>
<keyword evidence="2" id="KW-0004">4Fe-4S</keyword>
<keyword evidence="5" id="KW-0411">Iron-sulfur</keyword>
<dbReference type="Proteomes" id="UP000276301">
    <property type="component" value="Unassembled WGS sequence"/>
</dbReference>
<keyword evidence="3" id="KW-0479">Metal-binding</keyword>
<evidence type="ECO:0000313" key="9">
    <source>
        <dbReference type="Proteomes" id="UP000276301"/>
    </source>
</evidence>
<dbReference type="NCBIfam" id="NF004885">
    <property type="entry name" value="PRK06246.1"/>
    <property type="match status" value="1"/>
</dbReference>
<evidence type="ECO:0000256" key="1">
    <source>
        <dbReference type="ARBA" id="ARBA00008876"/>
    </source>
</evidence>
<gene>
    <name evidence="8" type="ORF">D4A47_05765</name>
</gene>
<dbReference type="InterPro" id="IPR051208">
    <property type="entry name" value="Class-I_Fumarase/Tartrate_DH"/>
</dbReference>
<evidence type="ECO:0000259" key="7">
    <source>
        <dbReference type="Pfam" id="PF05681"/>
    </source>
</evidence>
<evidence type="ECO:0000256" key="3">
    <source>
        <dbReference type="ARBA" id="ARBA00022723"/>
    </source>
</evidence>
<dbReference type="EMBL" id="RCHT01000006">
    <property type="protein sequence ID" value="RLL12477.1"/>
    <property type="molecule type" value="Genomic_DNA"/>
</dbReference>
<dbReference type="RefSeq" id="WP_121586539.1">
    <property type="nucleotide sequence ID" value="NZ_RCHT01000006.1"/>
</dbReference>
<evidence type="ECO:0000256" key="2">
    <source>
        <dbReference type="ARBA" id="ARBA00022485"/>
    </source>
</evidence>